<protein>
    <submittedName>
        <fullName evidence="2">Uncharacterized protein</fullName>
    </submittedName>
</protein>
<evidence type="ECO:0000313" key="2">
    <source>
        <dbReference type="EMBL" id="CAA9550157.1"/>
    </source>
</evidence>
<organism evidence="2">
    <name type="scientific">uncultured Thermomicrobiales bacterium</name>
    <dbReference type="NCBI Taxonomy" id="1645740"/>
    <lineage>
        <taxon>Bacteria</taxon>
        <taxon>Pseudomonadati</taxon>
        <taxon>Thermomicrobiota</taxon>
        <taxon>Thermomicrobia</taxon>
        <taxon>Thermomicrobiales</taxon>
        <taxon>environmental samples</taxon>
    </lineage>
</organism>
<feature type="region of interest" description="Disordered" evidence="1">
    <location>
        <begin position="1"/>
        <end position="43"/>
    </location>
</feature>
<feature type="compositionally biased region" description="Gly residues" evidence="1">
    <location>
        <begin position="33"/>
        <end position="43"/>
    </location>
</feature>
<accession>A0A6J4UI63</accession>
<reference evidence="2" key="1">
    <citation type="submission" date="2020-02" db="EMBL/GenBank/DDBJ databases">
        <authorList>
            <person name="Meier V. D."/>
        </authorList>
    </citation>
    <scope>NUCLEOTIDE SEQUENCE</scope>
    <source>
        <strain evidence="2">AVDCRST_MAG49</strain>
    </source>
</reference>
<proteinExistence type="predicted"/>
<evidence type="ECO:0000256" key="1">
    <source>
        <dbReference type="SAM" id="MobiDB-lite"/>
    </source>
</evidence>
<feature type="non-terminal residue" evidence="2">
    <location>
        <position position="43"/>
    </location>
</feature>
<name>A0A6J4UI63_9BACT</name>
<dbReference type="AlphaFoldDB" id="A0A6J4UI63"/>
<gene>
    <name evidence="2" type="ORF">AVDCRST_MAG49-1711</name>
</gene>
<dbReference type="EMBL" id="CADCWG010000108">
    <property type="protein sequence ID" value="CAA9550157.1"/>
    <property type="molecule type" value="Genomic_DNA"/>
</dbReference>
<feature type="non-terminal residue" evidence="2">
    <location>
        <position position="1"/>
    </location>
</feature>
<sequence length="43" mass="4342">GHRRRAPPAAPRAGAPGGPVPRGRPRQGRVPGAQGGADGRPRL</sequence>